<dbReference type="InterPro" id="IPR027785">
    <property type="entry name" value="UvrD-like_helicase_C"/>
</dbReference>
<comment type="caution">
    <text evidence="7">The sequence shown here is derived from an EMBL/GenBank/DDBJ whole genome shotgun (WGS) entry which is preliminary data.</text>
</comment>
<evidence type="ECO:0000256" key="1">
    <source>
        <dbReference type="ARBA" id="ARBA00022741"/>
    </source>
</evidence>
<dbReference type="GO" id="GO:0000725">
    <property type="term" value="P:recombinational repair"/>
    <property type="evidence" value="ECO:0007669"/>
    <property type="project" value="TreeGrafter"/>
</dbReference>
<feature type="domain" description="UvrD-like helicase ATP-binding" evidence="6">
    <location>
        <begin position="205"/>
        <end position="564"/>
    </location>
</feature>
<accession>A0A9D1IBF0</accession>
<dbReference type="PROSITE" id="PS51198">
    <property type="entry name" value="UVRD_HELICASE_ATP_BIND"/>
    <property type="match status" value="1"/>
</dbReference>
<dbReference type="SUPFAM" id="SSF52540">
    <property type="entry name" value="P-loop containing nucleoside triphosphate hydrolases"/>
    <property type="match status" value="1"/>
</dbReference>
<dbReference type="EMBL" id="DVMU01000072">
    <property type="protein sequence ID" value="HIU33556.1"/>
    <property type="molecule type" value="Genomic_DNA"/>
</dbReference>
<dbReference type="GO" id="GO:0005524">
    <property type="term" value="F:ATP binding"/>
    <property type="evidence" value="ECO:0007669"/>
    <property type="project" value="UniProtKB-UniRule"/>
</dbReference>
<evidence type="ECO:0000259" key="6">
    <source>
        <dbReference type="PROSITE" id="PS51198"/>
    </source>
</evidence>
<keyword evidence="2 5" id="KW-0378">Hydrolase</keyword>
<dbReference type="Pfam" id="PF13538">
    <property type="entry name" value="UvrD_C_2"/>
    <property type="match status" value="1"/>
</dbReference>
<dbReference type="GO" id="GO:0005829">
    <property type="term" value="C:cytosol"/>
    <property type="evidence" value="ECO:0007669"/>
    <property type="project" value="TreeGrafter"/>
</dbReference>
<dbReference type="Gene3D" id="3.40.50.300">
    <property type="entry name" value="P-loop containing nucleotide triphosphate hydrolases"/>
    <property type="match status" value="2"/>
</dbReference>
<dbReference type="GO" id="GO:0003677">
    <property type="term" value="F:DNA binding"/>
    <property type="evidence" value="ECO:0007669"/>
    <property type="project" value="InterPro"/>
</dbReference>
<sequence length="713" mass="81630">MANSQELRREQEYTARVQQLLLAIIEQSQNISTSHSEAIRMIVADAWDELRMKPTALSPQDLEQLSAEVDRYLVRKSFTDDLARRYRQMIEKPFFARVDFTEEGADLLEKIVIGLYSLKNEHGELMVHDWRAPISSLYYDSMPGPVEYQSPSGLIRGKMSLKRQYRMENGRLKYYVDTQHSIDDDMLLDLLSAATNRHMRQIVSTIQSEQSQAIRHQEARVISVVGAAGSGKTSVAMHRAAFLMYRQRDTLDAKRIQILSPGNAFSEYISEVLPELGEENIRSRTMHEIVESILGHKVEAPIKQVDRLLDPAGELRRKSVAYKCGPEFLETLKARADSFATFGPEFANVWLDNQLLIRREELRRMYFDEFKLLSPAQRLMRVKATLDTRIASWESSMYQQYERQFESRYRGRDLAFVCKMAVSQRLQPVRAQLRSMLEVQGVDILESALTQAPKELTLTFRENREAGVTWWEDAVAEAYLMVKLGFAQPDKTIYHLLVDEAQDYSETALSLLYLYHPNARVTLLGDPMQRTCPGMPPCKPENWGTCFGEPEARLFRLSRCYRSALPIARLCNALLPGGERLDPFGREGDMPVVEPLSDKAVREMLEKFRKEGHRSIAVITRSQKEADRLSGKLENVYRLDGSEDDVRYESGDTVIGCYHLMKGLEFDAVIVAWPDTELTDGERRRLYTACSRALHAAALLCGEQLLKELGIVL</sequence>
<dbReference type="InterPro" id="IPR027417">
    <property type="entry name" value="P-loop_NTPase"/>
</dbReference>
<dbReference type="AlphaFoldDB" id="A0A9D1IBF0"/>
<protein>
    <submittedName>
        <fullName evidence="7">AAA family ATPase</fullName>
    </submittedName>
</protein>
<organism evidence="7 8">
    <name type="scientific">Candidatus Pullichristensenella excrementigallinarum</name>
    <dbReference type="NCBI Taxonomy" id="2840907"/>
    <lineage>
        <taxon>Bacteria</taxon>
        <taxon>Bacillati</taxon>
        <taxon>Bacillota</taxon>
        <taxon>Clostridia</taxon>
        <taxon>Candidatus Pullichristensenella</taxon>
    </lineage>
</organism>
<keyword evidence="4 5" id="KW-0067">ATP-binding</keyword>
<evidence type="ECO:0000256" key="4">
    <source>
        <dbReference type="ARBA" id="ARBA00022840"/>
    </source>
</evidence>
<evidence type="ECO:0000256" key="5">
    <source>
        <dbReference type="PROSITE-ProRule" id="PRU00560"/>
    </source>
</evidence>
<dbReference type="InterPro" id="IPR000212">
    <property type="entry name" value="DNA_helicase_UvrD/REP"/>
</dbReference>
<dbReference type="Proteomes" id="UP000824072">
    <property type="component" value="Unassembled WGS sequence"/>
</dbReference>
<dbReference type="PANTHER" id="PTHR11070">
    <property type="entry name" value="UVRD / RECB / PCRA DNA HELICASE FAMILY MEMBER"/>
    <property type="match status" value="1"/>
</dbReference>
<proteinExistence type="predicted"/>
<reference evidence="7" key="2">
    <citation type="journal article" date="2021" name="PeerJ">
        <title>Extensive microbial diversity within the chicken gut microbiome revealed by metagenomics and culture.</title>
        <authorList>
            <person name="Gilroy R."/>
            <person name="Ravi A."/>
            <person name="Getino M."/>
            <person name="Pursley I."/>
            <person name="Horton D.L."/>
            <person name="Alikhan N.F."/>
            <person name="Baker D."/>
            <person name="Gharbi K."/>
            <person name="Hall N."/>
            <person name="Watson M."/>
            <person name="Adriaenssens E.M."/>
            <person name="Foster-Nyarko E."/>
            <person name="Jarju S."/>
            <person name="Secka A."/>
            <person name="Antonio M."/>
            <person name="Oren A."/>
            <person name="Chaudhuri R.R."/>
            <person name="La Ragione R."/>
            <person name="Hildebrand F."/>
            <person name="Pallen M.J."/>
        </authorList>
    </citation>
    <scope>NUCLEOTIDE SEQUENCE</scope>
    <source>
        <strain evidence="7">ChiHcec3-11533</strain>
    </source>
</reference>
<gene>
    <name evidence="7" type="ORF">IAB02_03250</name>
</gene>
<dbReference type="GO" id="GO:0043138">
    <property type="term" value="F:3'-5' DNA helicase activity"/>
    <property type="evidence" value="ECO:0007669"/>
    <property type="project" value="TreeGrafter"/>
</dbReference>
<dbReference type="GO" id="GO:0016787">
    <property type="term" value="F:hydrolase activity"/>
    <property type="evidence" value="ECO:0007669"/>
    <property type="project" value="UniProtKB-UniRule"/>
</dbReference>
<dbReference type="PANTHER" id="PTHR11070:SF17">
    <property type="entry name" value="DNA HELICASE IV"/>
    <property type="match status" value="1"/>
</dbReference>
<reference evidence="7" key="1">
    <citation type="submission" date="2020-10" db="EMBL/GenBank/DDBJ databases">
        <authorList>
            <person name="Gilroy R."/>
        </authorList>
    </citation>
    <scope>NUCLEOTIDE SEQUENCE</scope>
    <source>
        <strain evidence="7">ChiHcec3-11533</strain>
    </source>
</reference>
<evidence type="ECO:0000256" key="2">
    <source>
        <dbReference type="ARBA" id="ARBA00022801"/>
    </source>
</evidence>
<dbReference type="InterPro" id="IPR014016">
    <property type="entry name" value="UvrD-like_ATP-bd"/>
</dbReference>
<evidence type="ECO:0000313" key="8">
    <source>
        <dbReference type="Proteomes" id="UP000824072"/>
    </source>
</evidence>
<dbReference type="Pfam" id="PF13245">
    <property type="entry name" value="AAA_19"/>
    <property type="match status" value="1"/>
</dbReference>
<name>A0A9D1IBF0_9FIRM</name>
<keyword evidence="1 5" id="KW-0547">Nucleotide-binding</keyword>
<evidence type="ECO:0000256" key="3">
    <source>
        <dbReference type="ARBA" id="ARBA00022806"/>
    </source>
</evidence>
<feature type="binding site" evidence="5">
    <location>
        <begin position="226"/>
        <end position="233"/>
    </location>
    <ligand>
        <name>ATP</name>
        <dbReference type="ChEBI" id="CHEBI:30616"/>
    </ligand>
</feature>
<keyword evidence="3 5" id="KW-0347">Helicase</keyword>
<evidence type="ECO:0000313" key="7">
    <source>
        <dbReference type="EMBL" id="HIU33556.1"/>
    </source>
</evidence>